<feature type="signal peptide" evidence="5">
    <location>
        <begin position="1"/>
        <end position="21"/>
    </location>
</feature>
<dbReference type="OMA" id="VSWMSLR"/>
<dbReference type="Gene3D" id="3.80.10.10">
    <property type="entry name" value="Ribonuclease Inhibitor"/>
    <property type="match status" value="2"/>
</dbReference>
<sequence>MTVSDFLLLVAFASWILACSSLPTQCVVEKRHLTFAERTRTSVYCNRLGLVTWPGEIPSSTYRLDLAHNNIKNVSSFPPLPYLYLLDLSYNSIETVSWMSLRTLPALQILSLQGNRLQYVQLNTVIAYLPKLSNINLSLNKLASFSQYVLGWPQVTSIIINDNPFRCDCELSWLIDKVTCLEACKWSNRQTCCLSCSACFLVLNGGFDCKSPSQLYQRHLFTVPTQLLGCGPTQTAKTELPTIENGTFLINHSTQAELWKKVNATESYQNKSSAKIPTSANDQTSAYNVTYPTESTETKSPKREKHTILYIIIFGIEICAVLACIACLVRLMKKTNLCCNRQDLNVNNIPLR</sequence>
<dbReference type="Pfam" id="PF13855">
    <property type="entry name" value="LRR_8"/>
    <property type="match status" value="1"/>
</dbReference>
<dbReference type="GO" id="GO:0005886">
    <property type="term" value="C:plasma membrane"/>
    <property type="evidence" value="ECO:0000318"/>
    <property type="project" value="GO_Central"/>
</dbReference>
<feature type="transmembrane region" description="Helical" evidence="4">
    <location>
        <begin position="308"/>
        <end position="331"/>
    </location>
</feature>
<dbReference type="GeneID" id="118408462"/>
<dbReference type="PANTHER" id="PTHR24369">
    <property type="entry name" value="ANTIGEN BSP, PUTATIVE-RELATED"/>
    <property type="match status" value="1"/>
</dbReference>
<evidence type="ECO:0000256" key="4">
    <source>
        <dbReference type="SAM" id="Phobius"/>
    </source>
</evidence>
<evidence type="ECO:0000313" key="6">
    <source>
        <dbReference type="Proteomes" id="UP000001554"/>
    </source>
</evidence>
<feature type="chain" id="PRO_5039903417" evidence="5">
    <location>
        <begin position="22"/>
        <end position="352"/>
    </location>
</feature>
<reference evidence="7" key="1">
    <citation type="submission" date="2025-08" db="UniProtKB">
        <authorList>
            <consortium name="RefSeq"/>
        </authorList>
    </citation>
    <scope>IDENTIFICATION</scope>
    <source>
        <strain evidence="7">S238N-H82</strain>
        <tissue evidence="7">Testes</tissue>
    </source>
</reference>
<organism evidence="6 7">
    <name type="scientific">Branchiostoma floridae</name>
    <name type="common">Florida lancelet</name>
    <name type="synonym">Amphioxus</name>
    <dbReference type="NCBI Taxonomy" id="7739"/>
    <lineage>
        <taxon>Eukaryota</taxon>
        <taxon>Metazoa</taxon>
        <taxon>Chordata</taxon>
        <taxon>Cephalochordata</taxon>
        <taxon>Leptocardii</taxon>
        <taxon>Amphioxiformes</taxon>
        <taxon>Branchiostomatidae</taxon>
        <taxon>Branchiostoma</taxon>
    </lineage>
</organism>
<dbReference type="InterPro" id="IPR032675">
    <property type="entry name" value="LRR_dom_sf"/>
</dbReference>
<evidence type="ECO:0000313" key="7">
    <source>
        <dbReference type="RefSeq" id="XP_035665171.1"/>
    </source>
</evidence>
<keyword evidence="4" id="KW-1133">Transmembrane helix</keyword>
<name>A0A9J7HSS2_BRAFL</name>
<keyword evidence="4" id="KW-0812">Transmembrane</keyword>
<accession>A0A9J7HSS2</accession>
<dbReference type="SUPFAM" id="SSF52058">
    <property type="entry name" value="L domain-like"/>
    <property type="match status" value="1"/>
</dbReference>
<dbReference type="AlphaFoldDB" id="A0A9J7HSS2"/>
<dbReference type="KEGG" id="bfo:118408462"/>
<proteinExistence type="predicted"/>
<evidence type="ECO:0000256" key="2">
    <source>
        <dbReference type="ARBA" id="ARBA00022729"/>
    </source>
</evidence>
<dbReference type="InterPro" id="IPR050541">
    <property type="entry name" value="LRR_TM_domain-containing"/>
</dbReference>
<dbReference type="InterPro" id="IPR001611">
    <property type="entry name" value="Leu-rich_rpt"/>
</dbReference>
<dbReference type="PANTHER" id="PTHR24369:SF210">
    <property type="entry name" value="CHAOPTIN-RELATED"/>
    <property type="match status" value="1"/>
</dbReference>
<dbReference type="RefSeq" id="XP_035665171.1">
    <property type="nucleotide sequence ID" value="XM_035809278.1"/>
</dbReference>
<evidence type="ECO:0000256" key="3">
    <source>
        <dbReference type="ARBA" id="ARBA00022737"/>
    </source>
</evidence>
<protein>
    <submittedName>
        <fullName evidence="7">Protein slit-like</fullName>
    </submittedName>
</protein>
<evidence type="ECO:0000256" key="5">
    <source>
        <dbReference type="SAM" id="SignalP"/>
    </source>
</evidence>
<evidence type="ECO:0000256" key="1">
    <source>
        <dbReference type="ARBA" id="ARBA00022614"/>
    </source>
</evidence>
<keyword evidence="2 5" id="KW-0732">Signal</keyword>
<keyword evidence="4" id="KW-0472">Membrane</keyword>
<keyword evidence="3" id="KW-0677">Repeat</keyword>
<keyword evidence="6" id="KW-1185">Reference proteome</keyword>
<dbReference type="PROSITE" id="PS51450">
    <property type="entry name" value="LRR"/>
    <property type="match status" value="1"/>
</dbReference>
<dbReference type="Proteomes" id="UP000001554">
    <property type="component" value="Unplaced"/>
</dbReference>
<keyword evidence="1" id="KW-0433">Leucine-rich repeat</keyword>
<gene>
    <name evidence="7" type="primary">LOC118408462</name>
</gene>
<dbReference type="OrthoDB" id="283575at2759"/>